<proteinExistence type="predicted"/>
<dbReference type="SUPFAM" id="SSF54534">
    <property type="entry name" value="FKBP-like"/>
    <property type="match status" value="1"/>
</dbReference>
<dbReference type="GeneID" id="8099538"/>
<evidence type="ECO:0000256" key="6">
    <source>
        <dbReference type="PROSITE-ProRule" id="PRU00277"/>
    </source>
</evidence>
<sequence>MHFPTLLTNLFLAATLAASATAATDAPTDLKIDVTHSVECNRKTTNGDTVKMHYRGTLAADGKQFDASYDRGTPLSFKLGTGRVIKGWDQGLLDMCVGEKRTLTIPPHLGYGDRAMGPIPSGSTLVFETELMEIVGVPKDEL</sequence>
<dbReference type="GO" id="GO:0005783">
    <property type="term" value="C:endoplasmic reticulum"/>
    <property type="evidence" value="ECO:0007669"/>
    <property type="project" value="TreeGrafter"/>
</dbReference>
<dbReference type="FunCoup" id="B8MJH3">
    <property type="interactions" value="542"/>
</dbReference>
<dbReference type="RefSeq" id="XP_002485126.1">
    <property type="nucleotide sequence ID" value="XM_002485081.1"/>
</dbReference>
<keyword evidence="5 6" id="KW-0413">Isomerase</keyword>
<dbReference type="EC" id="5.2.1.8" evidence="3 6"/>
<dbReference type="PANTHER" id="PTHR45779">
    <property type="entry name" value="PEPTIDYLPROLYL ISOMERASE"/>
    <property type="match status" value="1"/>
</dbReference>
<dbReference type="InterPro" id="IPR046357">
    <property type="entry name" value="PPIase_dom_sf"/>
</dbReference>
<evidence type="ECO:0000256" key="7">
    <source>
        <dbReference type="SAM" id="SignalP"/>
    </source>
</evidence>
<dbReference type="AlphaFoldDB" id="B8MJH3"/>
<dbReference type="STRING" id="441959.B8MJH3"/>
<keyword evidence="10" id="KW-1185">Reference proteome</keyword>
<dbReference type="PANTHER" id="PTHR45779:SF7">
    <property type="entry name" value="PEPTIDYLPROLYL ISOMERASE"/>
    <property type="match status" value="1"/>
</dbReference>
<evidence type="ECO:0000256" key="5">
    <source>
        <dbReference type="ARBA" id="ARBA00023235"/>
    </source>
</evidence>
<dbReference type="OMA" id="VHMHYTG"/>
<comment type="catalytic activity">
    <reaction evidence="1 6">
        <text>[protein]-peptidylproline (omega=180) = [protein]-peptidylproline (omega=0)</text>
        <dbReference type="Rhea" id="RHEA:16237"/>
        <dbReference type="Rhea" id="RHEA-COMP:10747"/>
        <dbReference type="Rhea" id="RHEA-COMP:10748"/>
        <dbReference type="ChEBI" id="CHEBI:83833"/>
        <dbReference type="ChEBI" id="CHEBI:83834"/>
        <dbReference type="EC" id="5.2.1.8"/>
    </reaction>
</comment>
<dbReference type="VEuPathDB" id="FungiDB:TSTA_046270"/>
<comment type="function">
    <text evidence="2">PPIases accelerate the folding of proteins. It catalyzes the cis-trans isomerization of proline imidic peptide bonds in oligopeptides.</text>
</comment>
<feature type="signal peptide" evidence="7">
    <location>
        <begin position="1"/>
        <end position="22"/>
    </location>
</feature>
<keyword evidence="4 6" id="KW-0697">Rotamase</keyword>
<evidence type="ECO:0000259" key="8">
    <source>
        <dbReference type="PROSITE" id="PS50059"/>
    </source>
</evidence>
<dbReference type="HOGENOM" id="CLU_013615_8_1_1"/>
<dbReference type="EMBL" id="EQ962657">
    <property type="protein sequence ID" value="EED15173.1"/>
    <property type="molecule type" value="Genomic_DNA"/>
</dbReference>
<evidence type="ECO:0000313" key="10">
    <source>
        <dbReference type="Proteomes" id="UP000001745"/>
    </source>
</evidence>
<reference evidence="10" key="1">
    <citation type="journal article" date="2015" name="Genome Announc.">
        <title>Genome sequence of the AIDS-associated pathogen Penicillium marneffei (ATCC18224) and its near taxonomic relative Talaromyces stipitatus (ATCC10500).</title>
        <authorList>
            <person name="Nierman W.C."/>
            <person name="Fedorova-Abrams N.D."/>
            <person name="Andrianopoulos A."/>
        </authorList>
    </citation>
    <scope>NUCLEOTIDE SEQUENCE [LARGE SCALE GENOMIC DNA]</scope>
    <source>
        <strain evidence="10">ATCC 10500 / CBS 375.48 / QM 6759 / NRRL 1006</strain>
    </source>
</reference>
<protein>
    <recommendedName>
        <fullName evidence="3 6">peptidylprolyl isomerase</fullName>
        <ecNumber evidence="3 6">5.2.1.8</ecNumber>
    </recommendedName>
</protein>
<dbReference type="Proteomes" id="UP000001745">
    <property type="component" value="Unassembled WGS sequence"/>
</dbReference>
<dbReference type="Gene3D" id="3.10.50.40">
    <property type="match status" value="1"/>
</dbReference>
<accession>B8MJH3</accession>
<dbReference type="OrthoDB" id="1902587at2759"/>
<dbReference type="InterPro" id="IPR044609">
    <property type="entry name" value="FKBP2/11"/>
</dbReference>
<dbReference type="Pfam" id="PF00254">
    <property type="entry name" value="FKBP_C"/>
    <property type="match status" value="1"/>
</dbReference>
<dbReference type="GO" id="GO:0003755">
    <property type="term" value="F:peptidyl-prolyl cis-trans isomerase activity"/>
    <property type="evidence" value="ECO:0007669"/>
    <property type="project" value="UniProtKB-KW"/>
</dbReference>
<feature type="domain" description="PPIase FKBP-type" evidence="8">
    <location>
        <begin position="47"/>
        <end position="135"/>
    </location>
</feature>
<name>B8MJH3_TALSN</name>
<dbReference type="eggNOG" id="KOG0549">
    <property type="taxonomic scope" value="Eukaryota"/>
</dbReference>
<organism evidence="9 10">
    <name type="scientific">Talaromyces stipitatus (strain ATCC 10500 / CBS 375.48 / QM 6759 / NRRL 1006)</name>
    <name type="common">Penicillium stipitatum</name>
    <dbReference type="NCBI Taxonomy" id="441959"/>
    <lineage>
        <taxon>Eukaryota</taxon>
        <taxon>Fungi</taxon>
        <taxon>Dikarya</taxon>
        <taxon>Ascomycota</taxon>
        <taxon>Pezizomycotina</taxon>
        <taxon>Eurotiomycetes</taxon>
        <taxon>Eurotiomycetidae</taxon>
        <taxon>Eurotiales</taxon>
        <taxon>Trichocomaceae</taxon>
        <taxon>Talaromyces</taxon>
        <taxon>Talaromyces sect. Talaromyces</taxon>
    </lineage>
</organism>
<gene>
    <name evidence="9" type="ORF">TSTA_046270</name>
</gene>
<dbReference type="InterPro" id="IPR001179">
    <property type="entry name" value="PPIase_FKBP_dom"/>
</dbReference>
<evidence type="ECO:0000256" key="3">
    <source>
        <dbReference type="ARBA" id="ARBA00013194"/>
    </source>
</evidence>
<dbReference type="FunFam" id="3.10.50.40:FF:000006">
    <property type="entry name" value="Peptidyl-prolyl cis-trans isomerase"/>
    <property type="match status" value="1"/>
</dbReference>
<dbReference type="PROSITE" id="PS50059">
    <property type="entry name" value="FKBP_PPIASE"/>
    <property type="match status" value="1"/>
</dbReference>
<feature type="chain" id="PRO_5002875238" description="peptidylprolyl isomerase" evidence="7">
    <location>
        <begin position="23"/>
        <end position="142"/>
    </location>
</feature>
<dbReference type="PhylomeDB" id="B8MJH3"/>
<evidence type="ECO:0000313" key="9">
    <source>
        <dbReference type="EMBL" id="EED15173.1"/>
    </source>
</evidence>
<dbReference type="InParanoid" id="B8MJH3"/>
<keyword evidence="7" id="KW-0732">Signal</keyword>
<evidence type="ECO:0000256" key="2">
    <source>
        <dbReference type="ARBA" id="ARBA00002388"/>
    </source>
</evidence>
<evidence type="ECO:0000256" key="4">
    <source>
        <dbReference type="ARBA" id="ARBA00023110"/>
    </source>
</evidence>
<evidence type="ECO:0000256" key="1">
    <source>
        <dbReference type="ARBA" id="ARBA00000971"/>
    </source>
</evidence>